<protein>
    <submittedName>
        <fullName evidence="2">Uncharacterized protein</fullName>
    </submittedName>
</protein>
<name>A0A101RZV5_9ACTN</name>
<dbReference type="Proteomes" id="UP000053669">
    <property type="component" value="Unassembled WGS sequence"/>
</dbReference>
<keyword evidence="1" id="KW-1133">Transmembrane helix</keyword>
<evidence type="ECO:0000313" key="3">
    <source>
        <dbReference type="Proteomes" id="UP000053669"/>
    </source>
</evidence>
<evidence type="ECO:0000313" key="2">
    <source>
        <dbReference type="EMBL" id="KUN64743.1"/>
    </source>
</evidence>
<proteinExistence type="predicted"/>
<evidence type="ECO:0000256" key="1">
    <source>
        <dbReference type="SAM" id="Phobius"/>
    </source>
</evidence>
<keyword evidence="1" id="KW-0812">Transmembrane</keyword>
<accession>A0A101RZV5</accession>
<gene>
    <name evidence="2" type="ORF">AQJ46_30065</name>
</gene>
<reference evidence="2 3" key="1">
    <citation type="submission" date="2015-10" db="EMBL/GenBank/DDBJ databases">
        <title>Draft genome sequence of Streptomyces canus DSM 40017, type strain for the species Streptomyces canus.</title>
        <authorList>
            <person name="Ruckert C."/>
            <person name="Winkler A."/>
            <person name="Kalinowski J."/>
            <person name="Kampfer P."/>
            <person name="Glaeser S."/>
        </authorList>
    </citation>
    <scope>NUCLEOTIDE SEQUENCE [LARGE SCALE GENOMIC DNA]</scope>
    <source>
        <strain evidence="2 3">DSM 40017</strain>
    </source>
</reference>
<feature type="transmembrane region" description="Helical" evidence="1">
    <location>
        <begin position="41"/>
        <end position="59"/>
    </location>
</feature>
<dbReference type="STRING" id="58343.AQJ46_30065"/>
<dbReference type="EMBL" id="LMWU01000029">
    <property type="protein sequence ID" value="KUN64743.1"/>
    <property type="molecule type" value="Genomic_DNA"/>
</dbReference>
<comment type="caution">
    <text evidence="2">The sequence shown here is derived from an EMBL/GenBank/DDBJ whole genome shotgun (WGS) entry which is preliminary data.</text>
</comment>
<feature type="transmembrane region" description="Helical" evidence="1">
    <location>
        <begin position="14"/>
        <end position="35"/>
    </location>
</feature>
<organism evidence="2 3">
    <name type="scientific">Streptomyces canus</name>
    <dbReference type="NCBI Taxonomy" id="58343"/>
    <lineage>
        <taxon>Bacteria</taxon>
        <taxon>Bacillati</taxon>
        <taxon>Actinomycetota</taxon>
        <taxon>Actinomycetes</taxon>
        <taxon>Kitasatosporales</taxon>
        <taxon>Streptomycetaceae</taxon>
        <taxon>Streptomyces</taxon>
        <taxon>Streptomyces aurantiacus group</taxon>
    </lineage>
</organism>
<sequence>MVNVAKIGRWAKTFLDLVGGPVVGLMLLSLGIQSYLDGGSIGWPIAGSVLFLINLRVAWRRFVELRKPTAAA</sequence>
<keyword evidence="1" id="KW-0472">Membrane</keyword>
<dbReference type="AlphaFoldDB" id="A0A101RZV5"/>